<comment type="caution">
    <text evidence="1">The sequence shown here is derived from an EMBL/GenBank/DDBJ whole genome shotgun (WGS) entry which is preliminary data.</text>
</comment>
<sequence>MTNNSSVSYNSFASCQTEVEVWLDYPNPKLLQAARVLDAYEILQEQSPLFKLQTALCAAESPSPSKTTYLSFSNDQHTSASLMTNIPQLL</sequence>
<protein>
    <submittedName>
        <fullName evidence="1">Uncharacterized protein</fullName>
    </submittedName>
</protein>
<organism evidence="1 2">
    <name type="scientific">Petrolisthes manimaculis</name>
    <dbReference type="NCBI Taxonomy" id="1843537"/>
    <lineage>
        <taxon>Eukaryota</taxon>
        <taxon>Metazoa</taxon>
        <taxon>Ecdysozoa</taxon>
        <taxon>Arthropoda</taxon>
        <taxon>Crustacea</taxon>
        <taxon>Multicrustacea</taxon>
        <taxon>Malacostraca</taxon>
        <taxon>Eumalacostraca</taxon>
        <taxon>Eucarida</taxon>
        <taxon>Decapoda</taxon>
        <taxon>Pleocyemata</taxon>
        <taxon>Anomura</taxon>
        <taxon>Galatheoidea</taxon>
        <taxon>Porcellanidae</taxon>
        <taxon>Petrolisthes</taxon>
    </lineage>
</organism>
<proteinExistence type="predicted"/>
<evidence type="ECO:0000313" key="1">
    <source>
        <dbReference type="EMBL" id="KAK4329454.1"/>
    </source>
</evidence>
<accession>A0AAE1QM60</accession>
<dbReference type="Proteomes" id="UP001292094">
    <property type="component" value="Unassembled WGS sequence"/>
</dbReference>
<evidence type="ECO:0000313" key="2">
    <source>
        <dbReference type="Proteomes" id="UP001292094"/>
    </source>
</evidence>
<gene>
    <name evidence="1" type="ORF">Pmani_000211</name>
</gene>
<reference evidence="1" key="1">
    <citation type="submission" date="2023-11" db="EMBL/GenBank/DDBJ databases">
        <title>Genome assemblies of two species of porcelain crab, Petrolisthes cinctipes and Petrolisthes manimaculis (Anomura: Porcellanidae).</title>
        <authorList>
            <person name="Angst P."/>
        </authorList>
    </citation>
    <scope>NUCLEOTIDE SEQUENCE</scope>
    <source>
        <strain evidence="1">PB745_02</strain>
        <tissue evidence="1">Gill</tissue>
    </source>
</reference>
<name>A0AAE1QM60_9EUCA</name>
<keyword evidence="2" id="KW-1185">Reference proteome</keyword>
<dbReference type="EMBL" id="JAWZYT010000013">
    <property type="protein sequence ID" value="KAK4329454.1"/>
    <property type="molecule type" value="Genomic_DNA"/>
</dbReference>
<dbReference type="AlphaFoldDB" id="A0AAE1QM60"/>